<accession>A0A8H7PI54</accession>
<organism evidence="3 4">
    <name type="scientific">Mortierella isabellina</name>
    <name type="common">Filamentous fungus</name>
    <name type="synonym">Umbelopsis isabellina</name>
    <dbReference type="NCBI Taxonomy" id="91625"/>
    <lineage>
        <taxon>Eukaryota</taxon>
        <taxon>Fungi</taxon>
        <taxon>Fungi incertae sedis</taxon>
        <taxon>Mucoromycota</taxon>
        <taxon>Mucoromycotina</taxon>
        <taxon>Umbelopsidomycetes</taxon>
        <taxon>Umbelopsidales</taxon>
        <taxon>Umbelopsidaceae</taxon>
        <taxon>Umbelopsis</taxon>
    </lineage>
</organism>
<dbReference type="OrthoDB" id="2412845at2759"/>
<evidence type="ECO:0000313" key="4">
    <source>
        <dbReference type="Proteomes" id="UP000654370"/>
    </source>
</evidence>
<evidence type="ECO:0000313" key="3">
    <source>
        <dbReference type="EMBL" id="KAG2174432.1"/>
    </source>
</evidence>
<keyword evidence="4" id="KW-1185">Reference proteome</keyword>
<feature type="compositionally biased region" description="Polar residues" evidence="2">
    <location>
        <begin position="50"/>
        <end position="61"/>
    </location>
</feature>
<sequence>MRRKEVNMVYVRPQEQTKSISRSESIKDTLKEFTHLLSAEIPSDKCVSLGNETNVKSSSIQEKPAGVDDAPKSQNDANEITKEMLNWKHKYHALENEKQKLATQTEEKMKKREEVFQVELAAEAAAYSAKMKEFSDEIQRLVTENEALRKQLAANNIDPTTTLLDSDLNENDDYANSDRNLLKVGHMVPRDELVALAREQERSASQMARDTFRRALPGLFVRNKSDRRKSKGGSSRVDNSDTASIRSCDTTSSIKTADTRWSVLDSRQSAGECLLSDEVPKMPKSATIASGLRSLISSNQSTFDDNEEVGLEDELHDINYKLKEQISNQTQTPYILRHSKDPDNMMPPGGIETLPAKQNDVAWTKRKRVVPINALPPIMSTSQSHPSHLHR</sequence>
<feature type="region of interest" description="Disordered" evidence="2">
    <location>
        <begin position="47"/>
        <end position="74"/>
    </location>
</feature>
<feature type="region of interest" description="Disordered" evidence="2">
    <location>
        <begin position="223"/>
        <end position="249"/>
    </location>
</feature>
<evidence type="ECO:0000256" key="1">
    <source>
        <dbReference type="SAM" id="Coils"/>
    </source>
</evidence>
<reference evidence="3" key="1">
    <citation type="submission" date="2020-12" db="EMBL/GenBank/DDBJ databases">
        <title>Metabolic potential, ecology and presence of endohyphal bacteria is reflected in genomic diversity of Mucoromycotina.</title>
        <authorList>
            <person name="Muszewska A."/>
            <person name="Okrasinska A."/>
            <person name="Steczkiewicz K."/>
            <person name="Drgas O."/>
            <person name="Orlowska M."/>
            <person name="Perlinska-Lenart U."/>
            <person name="Aleksandrzak-Piekarczyk T."/>
            <person name="Szatraj K."/>
            <person name="Zielenkiewicz U."/>
            <person name="Pilsyk S."/>
            <person name="Malc E."/>
            <person name="Mieczkowski P."/>
            <person name="Kruszewska J.S."/>
            <person name="Biernat P."/>
            <person name="Pawlowska J."/>
        </authorList>
    </citation>
    <scope>NUCLEOTIDE SEQUENCE</scope>
    <source>
        <strain evidence="3">WA0000067209</strain>
    </source>
</reference>
<comment type="caution">
    <text evidence="3">The sequence shown here is derived from an EMBL/GenBank/DDBJ whole genome shotgun (WGS) entry which is preliminary data.</text>
</comment>
<feature type="compositionally biased region" description="Polar residues" evidence="2">
    <location>
        <begin position="240"/>
        <end position="249"/>
    </location>
</feature>
<dbReference type="AlphaFoldDB" id="A0A8H7PI54"/>
<name>A0A8H7PI54_MORIS</name>
<dbReference type="EMBL" id="JAEPQZ010000013">
    <property type="protein sequence ID" value="KAG2174432.1"/>
    <property type="molecule type" value="Genomic_DNA"/>
</dbReference>
<proteinExistence type="predicted"/>
<keyword evidence="1" id="KW-0175">Coiled coil</keyword>
<evidence type="ECO:0000256" key="2">
    <source>
        <dbReference type="SAM" id="MobiDB-lite"/>
    </source>
</evidence>
<protein>
    <submittedName>
        <fullName evidence="3">Uncharacterized protein</fullName>
    </submittedName>
</protein>
<gene>
    <name evidence="3" type="ORF">INT43_004455</name>
</gene>
<feature type="coiled-coil region" evidence="1">
    <location>
        <begin position="77"/>
        <end position="158"/>
    </location>
</feature>
<dbReference type="Proteomes" id="UP000654370">
    <property type="component" value="Unassembled WGS sequence"/>
</dbReference>